<name>A0A6A4P844_LUPAL</name>
<organism evidence="1 2">
    <name type="scientific">Lupinus albus</name>
    <name type="common">White lupine</name>
    <name type="synonym">Lupinus termis</name>
    <dbReference type="NCBI Taxonomy" id="3870"/>
    <lineage>
        <taxon>Eukaryota</taxon>
        <taxon>Viridiplantae</taxon>
        <taxon>Streptophyta</taxon>
        <taxon>Embryophyta</taxon>
        <taxon>Tracheophyta</taxon>
        <taxon>Spermatophyta</taxon>
        <taxon>Magnoliopsida</taxon>
        <taxon>eudicotyledons</taxon>
        <taxon>Gunneridae</taxon>
        <taxon>Pentapetalae</taxon>
        <taxon>rosids</taxon>
        <taxon>fabids</taxon>
        <taxon>Fabales</taxon>
        <taxon>Fabaceae</taxon>
        <taxon>Papilionoideae</taxon>
        <taxon>50 kb inversion clade</taxon>
        <taxon>genistoids sensu lato</taxon>
        <taxon>core genistoids</taxon>
        <taxon>Genisteae</taxon>
        <taxon>Lupinus</taxon>
    </lineage>
</organism>
<evidence type="ECO:0000313" key="1">
    <source>
        <dbReference type="EMBL" id="KAE9598150.1"/>
    </source>
</evidence>
<accession>A0A6A4P844</accession>
<dbReference type="PANTHER" id="PTHR32278">
    <property type="entry name" value="F-BOX DOMAIN-CONTAINING PROTEIN"/>
    <property type="match status" value="1"/>
</dbReference>
<keyword evidence="2" id="KW-1185">Reference proteome</keyword>
<dbReference type="OrthoDB" id="1918565at2759"/>
<dbReference type="Proteomes" id="UP000447434">
    <property type="component" value="Chromosome 15"/>
</dbReference>
<gene>
    <name evidence="1" type="ORF">Lalb_Chr15g0077491</name>
</gene>
<dbReference type="InterPro" id="IPR025886">
    <property type="entry name" value="PP2-like"/>
</dbReference>
<proteinExistence type="predicted"/>
<comment type="caution">
    <text evidence="1">The sequence shown here is derived from an EMBL/GenBank/DDBJ whole genome shotgun (WGS) entry which is preliminary data.</text>
</comment>
<sequence>MFSIEKKTGKICYLLSAKELSIAWGDNPFFWSWKPVQGSRFLEVAELRTVNWLEIEGKISTQILTPNTLYEAYLIMNVSHRAYGLDFASSEISIVIGNKVEKGKTYLYDKEENKLKMGTLFYGNRRETLKMAQEEEDNEGISYPSKREDGWMEIKIGEFFSGKGNEDVKMSLREVGYRLKGGLILEGIEIRPKQVKFE</sequence>
<dbReference type="AlphaFoldDB" id="A0A6A4P844"/>
<dbReference type="EMBL" id="WOCE01000015">
    <property type="protein sequence ID" value="KAE9598150.1"/>
    <property type="molecule type" value="Genomic_DNA"/>
</dbReference>
<dbReference type="Pfam" id="PF14299">
    <property type="entry name" value="PP2"/>
    <property type="match status" value="1"/>
</dbReference>
<evidence type="ECO:0000313" key="2">
    <source>
        <dbReference type="Proteomes" id="UP000447434"/>
    </source>
</evidence>
<reference evidence="2" key="1">
    <citation type="journal article" date="2020" name="Nat. Commun.">
        <title>Genome sequence of the cluster root forming white lupin.</title>
        <authorList>
            <person name="Hufnagel B."/>
            <person name="Marques A."/>
            <person name="Soriano A."/>
            <person name="Marques L."/>
            <person name="Divol F."/>
            <person name="Doumas P."/>
            <person name="Sallet E."/>
            <person name="Mancinotti D."/>
            <person name="Carrere S."/>
            <person name="Marande W."/>
            <person name="Arribat S."/>
            <person name="Keller J."/>
            <person name="Huneau C."/>
            <person name="Blein T."/>
            <person name="Aime D."/>
            <person name="Laguerre M."/>
            <person name="Taylor J."/>
            <person name="Schubert V."/>
            <person name="Nelson M."/>
            <person name="Geu-Flores F."/>
            <person name="Crespi M."/>
            <person name="Gallardo-Guerrero K."/>
            <person name="Delaux P.-M."/>
            <person name="Salse J."/>
            <person name="Berges H."/>
            <person name="Guyot R."/>
            <person name="Gouzy J."/>
            <person name="Peret B."/>
        </authorList>
    </citation>
    <scope>NUCLEOTIDE SEQUENCE [LARGE SCALE GENOMIC DNA]</scope>
    <source>
        <strain evidence="2">cv. Amiga</strain>
    </source>
</reference>
<protein>
    <submittedName>
        <fullName evidence="1">Putative phloem protein</fullName>
    </submittedName>
</protein>
<dbReference type="PANTHER" id="PTHR32278:SF15">
    <property type="entry name" value="F-BOX PROTEIN PP2-B13-RELATED"/>
    <property type="match status" value="1"/>
</dbReference>